<dbReference type="Proteomes" id="UP001604277">
    <property type="component" value="Unassembled WGS sequence"/>
</dbReference>
<evidence type="ECO:0000313" key="2">
    <source>
        <dbReference type="EMBL" id="KAL2513529.1"/>
    </source>
</evidence>
<dbReference type="AlphaFoldDB" id="A0ABD1TLC4"/>
<feature type="compositionally biased region" description="Polar residues" evidence="1">
    <location>
        <begin position="66"/>
        <end position="81"/>
    </location>
</feature>
<feature type="region of interest" description="Disordered" evidence="1">
    <location>
        <begin position="1"/>
        <end position="94"/>
    </location>
</feature>
<feature type="compositionally biased region" description="Basic residues" evidence="1">
    <location>
        <begin position="32"/>
        <end position="44"/>
    </location>
</feature>
<comment type="caution">
    <text evidence="2">The sequence shown here is derived from an EMBL/GenBank/DDBJ whole genome shotgun (WGS) entry which is preliminary data.</text>
</comment>
<organism evidence="2 3">
    <name type="scientific">Forsythia ovata</name>
    <dbReference type="NCBI Taxonomy" id="205694"/>
    <lineage>
        <taxon>Eukaryota</taxon>
        <taxon>Viridiplantae</taxon>
        <taxon>Streptophyta</taxon>
        <taxon>Embryophyta</taxon>
        <taxon>Tracheophyta</taxon>
        <taxon>Spermatophyta</taxon>
        <taxon>Magnoliopsida</taxon>
        <taxon>eudicotyledons</taxon>
        <taxon>Gunneridae</taxon>
        <taxon>Pentapetalae</taxon>
        <taxon>asterids</taxon>
        <taxon>lamiids</taxon>
        <taxon>Lamiales</taxon>
        <taxon>Oleaceae</taxon>
        <taxon>Forsythieae</taxon>
        <taxon>Forsythia</taxon>
    </lineage>
</organism>
<gene>
    <name evidence="2" type="ORF">Fot_27500</name>
</gene>
<sequence>MKIKTLPAIEEPPEQTRRNRGATGTNTDTRTARARRRRQRRVNRWRCPTTEAPQSPEHRRPLGRRQSLNHQNSELQATAASQDGDRGRVNGGSPALVISRAKIWGQKNGGFLDRGERKRGSEMRGGGVGYVDFILNF</sequence>
<protein>
    <submittedName>
        <fullName evidence="2">Uncharacterized protein</fullName>
    </submittedName>
</protein>
<evidence type="ECO:0000256" key="1">
    <source>
        <dbReference type="SAM" id="MobiDB-lite"/>
    </source>
</evidence>
<accession>A0ABD1TLC4</accession>
<reference evidence="3" key="1">
    <citation type="submission" date="2024-07" db="EMBL/GenBank/DDBJ databases">
        <title>Two chromosome-level genome assemblies of Korean endemic species Abeliophyllum distichum and Forsythia ovata (Oleaceae).</title>
        <authorList>
            <person name="Jang H."/>
        </authorList>
    </citation>
    <scope>NUCLEOTIDE SEQUENCE [LARGE SCALE GENOMIC DNA]</scope>
</reference>
<proteinExistence type="predicted"/>
<evidence type="ECO:0000313" key="3">
    <source>
        <dbReference type="Proteomes" id="UP001604277"/>
    </source>
</evidence>
<keyword evidence="3" id="KW-1185">Reference proteome</keyword>
<dbReference type="EMBL" id="JBFOLJ010000008">
    <property type="protein sequence ID" value="KAL2513529.1"/>
    <property type="molecule type" value="Genomic_DNA"/>
</dbReference>
<name>A0ABD1TLC4_9LAMI</name>